<comment type="caution">
    <text evidence="1">The sequence shown here is derived from an EMBL/GenBank/DDBJ whole genome shotgun (WGS) entry which is preliminary data.</text>
</comment>
<dbReference type="EMBL" id="JBHULE010000006">
    <property type="protein sequence ID" value="MFD2561851.1"/>
    <property type="molecule type" value="Genomic_DNA"/>
</dbReference>
<protein>
    <submittedName>
        <fullName evidence="1">Uncharacterized protein</fullName>
    </submittedName>
</protein>
<accession>A0ABW5LCI6</accession>
<keyword evidence="2" id="KW-1185">Reference proteome</keyword>
<evidence type="ECO:0000313" key="2">
    <source>
        <dbReference type="Proteomes" id="UP001597319"/>
    </source>
</evidence>
<name>A0ABW5LCI6_9FLAO</name>
<organism evidence="1 2">
    <name type="scientific">Aquimarina rubra</name>
    <dbReference type="NCBI Taxonomy" id="1920033"/>
    <lineage>
        <taxon>Bacteria</taxon>
        <taxon>Pseudomonadati</taxon>
        <taxon>Bacteroidota</taxon>
        <taxon>Flavobacteriia</taxon>
        <taxon>Flavobacteriales</taxon>
        <taxon>Flavobacteriaceae</taxon>
        <taxon>Aquimarina</taxon>
    </lineage>
</organism>
<dbReference type="RefSeq" id="WP_378289934.1">
    <property type="nucleotide sequence ID" value="NZ_JBHULE010000006.1"/>
</dbReference>
<proteinExistence type="predicted"/>
<evidence type="ECO:0000313" key="1">
    <source>
        <dbReference type="EMBL" id="MFD2561851.1"/>
    </source>
</evidence>
<reference evidence="2" key="1">
    <citation type="journal article" date="2019" name="Int. J. Syst. Evol. Microbiol.">
        <title>The Global Catalogue of Microorganisms (GCM) 10K type strain sequencing project: providing services to taxonomists for standard genome sequencing and annotation.</title>
        <authorList>
            <consortium name="The Broad Institute Genomics Platform"/>
            <consortium name="The Broad Institute Genome Sequencing Center for Infectious Disease"/>
            <person name="Wu L."/>
            <person name="Ma J."/>
        </authorList>
    </citation>
    <scope>NUCLEOTIDE SEQUENCE [LARGE SCALE GENOMIC DNA]</scope>
    <source>
        <strain evidence="2">KCTC 52274</strain>
    </source>
</reference>
<gene>
    <name evidence="1" type="ORF">ACFSR1_04155</name>
</gene>
<sequence length="146" mass="17818">MIDRKNRNKLAESCRHYWSCLIDNFEFDEINFTITTNDKGVSEIKYQLWYLYDDIRTHKNQGKWKMEESDEKVLKRTILFLKSDYEYKWSEPSLIENIKKYLSQLLRIKNETIDKTQSGQREYWPFFSKDEYENALSSPKYLNNNV</sequence>
<dbReference type="Proteomes" id="UP001597319">
    <property type="component" value="Unassembled WGS sequence"/>
</dbReference>